<organism evidence="1 2">
    <name type="scientific">Streblomastix strix</name>
    <dbReference type="NCBI Taxonomy" id="222440"/>
    <lineage>
        <taxon>Eukaryota</taxon>
        <taxon>Metamonada</taxon>
        <taxon>Preaxostyla</taxon>
        <taxon>Oxymonadida</taxon>
        <taxon>Streblomastigidae</taxon>
        <taxon>Streblomastix</taxon>
    </lineage>
</organism>
<sequence>MQVLLRKNYQKKTRRDYKQLMKLLRIDSGKQCKFHSYKYSPRFRHHYEAESQTLMKKNHNERSKQKDHENIIIIGIKSFTQPITANIIIKLGGTGNKILLANGDTIDKDQLDYEPIENACYSAIAYGIETPTNIPLNAVMFAQKAYAYPICWNGAIPIDCYINPNVLTRNYASLYLQLWTQDFLQDLKVVWLNKSDMFMNEHLAYQIIPPEKPDIIYLLNTAVSNYIPCNVRTVNIEGKLPTERKPTNSISQIKDARFNKLDINNVGFNMDNEDAIIDLIRTQKILNFPMQIIRTQSINFPFRGFVASDGSMQTASNLIRVYIIESNSHFIDVRMHC</sequence>
<reference evidence="1 2" key="1">
    <citation type="submission" date="2019-03" db="EMBL/GenBank/DDBJ databases">
        <title>Single cell metagenomics reveals metabolic interactions within the superorganism composed of flagellate Streblomastix strix and complex community of Bacteroidetes bacteria on its surface.</title>
        <authorList>
            <person name="Treitli S.C."/>
            <person name="Kolisko M."/>
            <person name="Husnik F."/>
            <person name="Keeling P."/>
            <person name="Hampl V."/>
        </authorList>
    </citation>
    <scope>NUCLEOTIDE SEQUENCE [LARGE SCALE GENOMIC DNA]</scope>
    <source>
        <strain evidence="1">ST1C</strain>
    </source>
</reference>
<dbReference type="EMBL" id="SNRW01006527">
    <property type="protein sequence ID" value="KAA6382899.1"/>
    <property type="molecule type" value="Genomic_DNA"/>
</dbReference>
<comment type="caution">
    <text evidence="1">The sequence shown here is derived from an EMBL/GenBank/DDBJ whole genome shotgun (WGS) entry which is preliminary data.</text>
</comment>
<name>A0A5J4VKN2_9EUKA</name>
<protein>
    <submittedName>
        <fullName evidence="1">Uncharacterized protein</fullName>
    </submittedName>
</protein>
<gene>
    <name evidence="1" type="ORF">EZS28_021574</name>
</gene>
<dbReference type="AlphaFoldDB" id="A0A5J4VKN2"/>
<proteinExistence type="predicted"/>
<accession>A0A5J4VKN2</accession>
<dbReference type="Proteomes" id="UP000324800">
    <property type="component" value="Unassembled WGS sequence"/>
</dbReference>
<evidence type="ECO:0000313" key="2">
    <source>
        <dbReference type="Proteomes" id="UP000324800"/>
    </source>
</evidence>
<evidence type="ECO:0000313" key="1">
    <source>
        <dbReference type="EMBL" id="KAA6382899.1"/>
    </source>
</evidence>